<evidence type="ECO:0000313" key="4">
    <source>
        <dbReference type="EMBL" id="MBP2186910.1"/>
    </source>
</evidence>
<dbReference type="Gene3D" id="1.10.357.10">
    <property type="entry name" value="Tetracycline Repressor, domain 2"/>
    <property type="match status" value="1"/>
</dbReference>
<dbReference type="SUPFAM" id="SSF46689">
    <property type="entry name" value="Homeodomain-like"/>
    <property type="match status" value="1"/>
</dbReference>
<organism evidence="4 5">
    <name type="scientific">Amycolatopsis magusensis</name>
    <dbReference type="NCBI Taxonomy" id="882444"/>
    <lineage>
        <taxon>Bacteria</taxon>
        <taxon>Bacillati</taxon>
        <taxon>Actinomycetota</taxon>
        <taxon>Actinomycetes</taxon>
        <taxon>Pseudonocardiales</taxon>
        <taxon>Pseudonocardiaceae</taxon>
        <taxon>Amycolatopsis</taxon>
    </lineage>
</organism>
<dbReference type="PANTHER" id="PTHR30055">
    <property type="entry name" value="HTH-TYPE TRANSCRIPTIONAL REGULATOR RUTR"/>
    <property type="match status" value="1"/>
</dbReference>
<dbReference type="PANTHER" id="PTHR30055:SF148">
    <property type="entry name" value="TETR-FAMILY TRANSCRIPTIONAL REGULATOR"/>
    <property type="match status" value="1"/>
</dbReference>
<reference evidence="4 5" key="1">
    <citation type="submission" date="2021-03" db="EMBL/GenBank/DDBJ databases">
        <title>Sequencing the genomes of 1000 actinobacteria strains.</title>
        <authorList>
            <person name="Klenk H.-P."/>
        </authorList>
    </citation>
    <scope>NUCLEOTIDE SEQUENCE [LARGE SCALE GENOMIC DNA]</scope>
    <source>
        <strain evidence="4 5">DSM 45510</strain>
    </source>
</reference>
<dbReference type="PRINTS" id="PR00455">
    <property type="entry name" value="HTHTETR"/>
</dbReference>
<protein>
    <submittedName>
        <fullName evidence="4">AcrR family transcriptional regulator</fullName>
    </submittedName>
</protein>
<keyword evidence="1 2" id="KW-0238">DNA-binding</keyword>
<evidence type="ECO:0000313" key="5">
    <source>
        <dbReference type="Proteomes" id="UP000741013"/>
    </source>
</evidence>
<accession>A0ABS4Q5E7</accession>
<dbReference type="InterPro" id="IPR050109">
    <property type="entry name" value="HTH-type_TetR-like_transc_reg"/>
</dbReference>
<proteinExistence type="predicted"/>
<name>A0ABS4Q5E7_9PSEU</name>
<feature type="domain" description="HTH tetR-type" evidence="3">
    <location>
        <begin position="6"/>
        <end position="66"/>
    </location>
</feature>
<gene>
    <name evidence="4" type="ORF">JOM49_008436</name>
</gene>
<dbReference type="PROSITE" id="PS50977">
    <property type="entry name" value="HTH_TETR_2"/>
    <property type="match status" value="1"/>
</dbReference>
<dbReference type="Proteomes" id="UP000741013">
    <property type="component" value="Unassembled WGS sequence"/>
</dbReference>
<evidence type="ECO:0000259" key="3">
    <source>
        <dbReference type="PROSITE" id="PS50977"/>
    </source>
</evidence>
<dbReference type="InterPro" id="IPR001647">
    <property type="entry name" value="HTH_TetR"/>
</dbReference>
<dbReference type="RefSeq" id="WP_209670299.1">
    <property type="nucleotide sequence ID" value="NZ_JAGGMS010000001.1"/>
</dbReference>
<keyword evidence="5" id="KW-1185">Reference proteome</keyword>
<sequence length="189" mass="20414">MGRPPRHDMDRLLDAAAALAAEGGPAAVTVTAVAREAGAPSGSIYHRFPSRAALLAELWLRTVERFQEGFLDALDGDSPAAAARHVVSWSRVHPAEAAVLLYGPVDFGEPTWPTDARDRLAKRNAQVDRTLRALADRLGRSGAEDVDRLVLATVDIPYSTVRRHLRGGSGIPEYAEDLVADCADRLLTR</sequence>
<evidence type="ECO:0000256" key="1">
    <source>
        <dbReference type="ARBA" id="ARBA00023125"/>
    </source>
</evidence>
<dbReference type="InterPro" id="IPR009057">
    <property type="entry name" value="Homeodomain-like_sf"/>
</dbReference>
<feature type="DNA-binding region" description="H-T-H motif" evidence="2">
    <location>
        <begin position="29"/>
        <end position="48"/>
    </location>
</feature>
<dbReference type="EMBL" id="JAGGMS010000001">
    <property type="protein sequence ID" value="MBP2186910.1"/>
    <property type="molecule type" value="Genomic_DNA"/>
</dbReference>
<dbReference type="Pfam" id="PF00440">
    <property type="entry name" value="TetR_N"/>
    <property type="match status" value="1"/>
</dbReference>
<comment type="caution">
    <text evidence="4">The sequence shown here is derived from an EMBL/GenBank/DDBJ whole genome shotgun (WGS) entry which is preliminary data.</text>
</comment>
<evidence type="ECO:0000256" key="2">
    <source>
        <dbReference type="PROSITE-ProRule" id="PRU00335"/>
    </source>
</evidence>